<protein>
    <submittedName>
        <fullName evidence="1">Uncharacterized protein</fullName>
    </submittedName>
</protein>
<sequence length="216" mass="22686">MAQYTIQVYNQSGFPKSYVVFSEPPTVTSAGSQVQVFTNAWVTFPSVRNGGIDTLVYTDIIDAYWGTVPEALSPSVVVHQGGVAAVNTSSRDGVVFQGTSPAGFGTTTGGVANAGAFEIKANTDFTSDFNYVFGMAKPTGTGIPAPVATFAAEPNDTFEIIPVVKFYVADGAFTQGEIIDVKAFTTVPAEIDFTGKPQMTATVIQNANGSFAVQYS</sequence>
<evidence type="ECO:0000313" key="2">
    <source>
        <dbReference type="Proteomes" id="UP000502415"/>
    </source>
</evidence>
<accession>A0A7Z2W2C0</accession>
<name>A0A7Z2W2C0_9BURK</name>
<organism evidence="1 2">
    <name type="scientific">Massilia forsythiae</name>
    <dbReference type="NCBI Taxonomy" id="2728020"/>
    <lineage>
        <taxon>Bacteria</taxon>
        <taxon>Pseudomonadati</taxon>
        <taxon>Pseudomonadota</taxon>
        <taxon>Betaproteobacteria</taxon>
        <taxon>Burkholderiales</taxon>
        <taxon>Oxalobacteraceae</taxon>
        <taxon>Telluria group</taxon>
        <taxon>Massilia</taxon>
    </lineage>
</organism>
<keyword evidence="2" id="KW-1185">Reference proteome</keyword>
<reference evidence="1 2" key="1">
    <citation type="submission" date="2020-04" db="EMBL/GenBank/DDBJ databases">
        <title>Genome sequencing of novel species.</title>
        <authorList>
            <person name="Heo J."/>
            <person name="Kim S.-J."/>
            <person name="Kim J.-S."/>
            <person name="Hong S.-B."/>
            <person name="Kwon S.-W."/>
        </authorList>
    </citation>
    <scope>NUCLEOTIDE SEQUENCE [LARGE SCALE GENOMIC DNA]</scope>
    <source>
        <strain evidence="1 2">GN2-R2</strain>
    </source>
</reference>
<dbReference type="AlphaFoldDB" id="A0A7Z2W2C0"/>
<proteinExistence type="predicted"/>
<evidence type="ECO:0000313" key="1">
    <source>
        <dbReference type="EMBL" id="QJE03480.1"/>
    </source>
</evidence>
<dbReference type="Proteomes" id="UP000502415">
    <property type="component" value="Chromosome"/>
</dbReference>
<dbReference type="EMBL" id="CP051685">
    <property type="protein sequence ID" value="QJE03480.1"/>
    <property type="molecule type" value="Genomic_DNA"/>
</dbReference>
<gene>
    <name evidence="1" type="ORF">HH212_19585</name>
</gene>
<dbReference type="KEGG" id="mfy:HH212_19585"/>